<dbReference type="Gene3D" id="3.10.620.30">
    <property type="match status" value="1"/>
</dbReference>
<dbReference type="InterPro" id="IPR010319">
    <property type="entry name" value="Transglutaminase-like_Cys_pept"/>
</dbReference>
<dbReference type="STRING" id="658218.SAMN05216562_2719"/>
<dbReference type="Pfam" id="PF06035">
    <property type="entry name" value="Peptidase_C93"/>
    <property type="match status" value="1"/>
</dbReference>
<protein>
    <submittedName>
        <fullName evidence="1">Predicted transglutaminase-like cysteine proteinase</fullName>
    </submittedName>
</protein>
<dbReference type="OrthoDB" id="5401788at2"/>
<dbReference type="EMBL" id="FNQO01000003">
    <property type="protein sequence ID" value="SEA34155.1"/>
    <property type="molecule type" value="Genomic_DNA"/>
</dbReference>
<evidence type="ECO:0000313" key="1">
    <source>
        <dbReference type="EMBL" id="SEA34155.1"/>
    </source>
</evidence>
<keyword evidence="2" id="KW-1185">Reference proteome</keyword>
<sequence length="235" mass="26401">MNRFLLQRLMSRSAVAALVARAALLCTFACGLLVAGRALPSSSPLLSPALLEQMSARYGKGAVWRLLEWNKLLGNQQSASERLRLRHVNQFLNRVPFVEDAEHWGLADYWATPAEFLASNGGDCEDFAIAKLFTLQAAEVPADRLRLMYVNARLLNQPHMVLLYIEEGQAPLVLDNLTNAIQPAGERADLEPVYSFNSSGLWLNRPDSPERKVRDHSGSLMWEDLVERMRREIGE</sequence>
<dbReference type="PANTHER" id="PTHR39327">
    <property type="match status" value="1"/>
</dbReference>
<organism evidence="1 2">
    <name type="scientific">Microbulbifer marinus</name>
    <dbReference type="NCBI Taxonomy" id="658218"/>
    <lineage>
        <taxon>Bacteria</taxon>
        <taxon>Pseudomonadati</taxon>
        <taxon>Pseudomonadota</taxon>
        <taxon>Gammaproteobacteria</taxon>
        <taxon>Cellvibrionales</taxon>
        <taxon>Microbulbiferaceae</taxon>
        <taxon>Microbulbifer</taxon>
    </lineage>
</organism>
<accession>A0A1H4ADS4</accession>
<proteinExistence type="predicted"/>
<name>A0A1H4ADS4_9GAMM</name>
<gene>
    <name evidence="1" type="ORF">SAMN05216562_2719</name>
</gene>
<dbReference type="PANTHER" id="PTHR39327:SF1">
    <property type="entry name" value="BLR5470 PROTEIN"/>
    <property type="match status" value="1"/>
</dbReference>
<dbReference type="Proteomes" id="UP000198658">
    <property type="component" value="Unassembled WGS sequence"/>
</dbReference>
<dbReference type="AlphaFoldDB" id="A0A1H4ADS4"/>
<evidence type="ECO:0000313" key="2">
    <source>
        <dbReference type="Proteomes" id="UP000198658"/>
    </source>
</evidence>
<reference evidence="2" key="1">
    <citation type="submission" date="2016-10" db="EMBL/GenBank/DDBJ databases">
        <authorList>
            <person name="Varghese N."/>
            <person name="Submissions S."/>
        </authorList>
    </citation>
    <scope>NUCLEOTIDE SEQUENCE [LARGE SCALE GENOMIC DNA]</scope>
    <source>
        <strain evidence="2">CGMCC 1.10657</strain>
    </source>
</reference>